<evidence type="ECO:0000313" key="2">
    <source>
        <dbReference type="Proteomes" id="UP000324222"/>
    </source>
</evidence>
<keyword evidence="2" id="KW-1185">Reference proteome</keyword>
<reference evidence="1 2" key="1">
    <citation type="submission" date="2019-05" db="EMBL/GenBank/DDBJ databases">
        <title>Another draft genome of Portunus trituberculatus and its Hox gene families provides insights of decapod evolution.</title>
        <authorList>
            <person name="Jeong J.-H."/>
            <person name="Song I."/>
            <person name="Kim S."/>
            <person name="Choi T."/>
            <person name="Kim D."/>
            <person name="Ryu S."/>
            <person name="Kim W."/>
        </authorList>
    </citation>
    <scope>NUCLEOTIDE SEQUENCE [LARGE SCALE GENOMIC DNA]</scope>
    <source>
        <tissue evidence="1">Muscle</tissue>
    </source>
</reference>
<comment type="caution">
    <text evidence="1">The sequence shown here is derived from an EMBL/GenBank/DDBJ whole genome shotgun (WGS) entry which is preliminary data.</text>
</comment>
<dbReference type="EMBL" id="VSRR010020631">
    <property type="protein sequence ID" value="MPC63294.1"/>
    <property type="molecule type" value="Genomic_DNA"/>
</dbReference>
<gene>
    <name evidence="1" type="ORF">E2C01_057390</name>
</gene>
<dbReference type="Proteomes" id="UP000324222">
    <property type="component" value="Unassembled WGS sequence"/>
</dbReference>
<sequence>MKDMKEMKREKTVEIDATFKSLYVTVLEGARKGHQSSPASSLPRYGLTVRGVVVVARRHVNNFSGDAHIIIRLMFS</sequence>
<organism evidence="1 2">
    <name type="scientific">Portunus trituberculatus</name>
    <name type="common">Swimming crab</name>
    <name type="synonym">Neptunus trituberculatus</name>
    <dbReference type="NCBI Taxonomy" id="210409"/>
    <lineage>
        <taxon>Eukaryota</taxon>
        <taxon>Metazoa</taxon>
        <taxon>Ecdysozoa</taxon>
        <taxon>Arthropoda</taxon>
        <taxon>Crustacea</taxon>
        <taxon>Multicrustacea</taxon>
        <taxon>Malacostraca</taxon>
        <taxon>Eumalacostraca</taxon>
        <taxon>Eucarida</taxon>
        <taxon>Decapoda</taxon>
        <taxon>Pleocyemata</taxon>
        <taxon>Brachyura</taxon>
        <taxon>Eubrachyura</taxon>
        <taxon>Portunoidea</taxon>
        <taxon>Portunidae</taxon>
        <taxon>Portuninae</taxon>
        <taxon>Portunus</taxon>
    </lineage>
</organism>
<dbReference type="AlphaFoldDB" id="A0A5B7H382"/>
<evidence type="ECO:0000313" key="1">
    <source>
        <dbReference type="EMBL" id="MPC63294.1"/>
    </source>
</evidence>
<proteinExistence type="predicted"/>
<accession>A0A5B7H382</accession>
<name>A0A5B7H382_PORTR</name>
<protein>
    <submittedName>
        <fullName evidence="1">Uncharacterized protein</fullName>
    </submittedName>
</protein>